<gene>
    <name evidence="9" type="ORF">V5R04_13150</name>
</gene>
<sequence>MSNQLDAPPKDNVAVVAKRARKSVFYMVLSAVGLMFVAPLVWMISTSFKTQNEAVTSTSLIPDSLTFENYAPLLQWEGKAPVLRWFFNSVLTSSLTTVLVVITAALAGYALAWFTFRGRSLVFSLVIGTLFLPGFIFLVPNYLIINELGLLDSLLALILPSVGGAFGVFFMRQFFSGLPRELDEAAKLDGAGDFRIFASIMLPLAQAGLSTLAVLTFLASWNDFLWPVYVLYTNSKLTLPAGLPLLQSTYIANQPLIMAGAVLASVPALIVFILVQRKIIESVAASGIKG</sequence>
<evidence type="ECO:0000256" key="3">
    <source>
        <dbReference type="ARBA" id="ARBA00022475"/>
    </source>
</evidence>
<name>A0AAU7DU19_9MICO</name>
<keyword evidence="6 7" id="KW-0472">Membrane</keyword>
<dbReference type="PANTHER" id="PTHR43744:SF12">
    <property type="entry name" value="ABC TRANSPORTER PERMEASE PROTEIN MG189-RELATED"/>
    <property type="match status" value="1"/>
</dbReference>
<accession>A0AAU7DU19</accession>
<reference evidence="9" key="1">
    <citation type="submission" date="2024-02" db="EMBL/GenBank/DDBJ databases">
        <title>Tomenella chthoni gen. nov. sp. nov., a member of the family Jonesiaceae isolated from bat guano.</title>
        <authorList>
            <person name="Miller S.L."/>
            <person name="King J."/>
            <person name="Sankaranarayanan K."/>
            <person name="Lawson P.A."/>
        </authorList>
    </citation>
    <scope>NUCLEOTIDE SEQUENCE</scope>
    <source>
        <strain evidence="9">BS-20</strain>
    </source>
</reference>
<dbReference type="AlphaFoldDB" id="A0AAU7DU19"/>
<dbReference type="PANTHER" id="PTHR43744">
    <property type="entry name" value="ABC TRANSPORTER PERMEASE PROTEIN MG189-RELATED-RELATED"/>
    <property type="match status" value="1"/>
</dbReference>
<feature type="transmembrane region" description="Helical" evidence="7">
    <location>
        <begin position="256"/>
        <end position="275"/>
    </location>
</feature>
<proteinExistence type="inferred from homology"/>
<dbReference type="GO" id="GO:0055085">
    <property type="term" value="P:transmembrane transport"/>
    <property type="evidence" value="ECO:0007669"/>
    <property type="project" value="InterPro"/>
</dbReference>
<evidence type="ECO:0000259" key="8">
    <source>
        <dbReference type="PROSITE" id="PS50928"/>
    </source>
</evidence>
<feature type="transmembrane region" description="Helical" evidence="7">
    <location>
        <begin position="196"/>
        <end position="221"/>
    </location>
</feature>
<dbReference type="InterPro" id="IPR000515">
    <property type="entry name" value="MetI-like"/>
</dbReference>
<evidence type="ECO:0000313" key="9">
    <source>
        <dbReference type="EMBL" id="XBH21149.1"/>
    </source>
</evidence>
<dbReference type="InterPro" id="IPR035906">
    <property type="entry name" value="MetI-like_sf"/>
</dbReference>
<dbReference type="Pfam" id="PF00528">
    <property type="entry name" value="BPD_transp_1"/>
    <property type="match status" value="1"/>
</dbReference>
<evidence type="ECO:0000256" key="2">
    <source>
        <dbReference type="ARBA" id="ARBA00022448"/>
    </source>
</evidence>
<keyword evidence="5 7" id="KW-1133">Transmembrane helix</keyword>
<evidence type="ECO:0000256" key="5">
    <source>
        <dbReference type="ARBA" id="ARBA00022989"/>
    </source>
</evidence>
<feature type="transmembrane region" description="Helical" evidence="7">
    <location>
        <begin position="121"/>
        <end position="142"/>
    </location>
</feature>
<protein>
    <submittedName>
        <fullName evidence="9">Carbohydrate ABC transporter permease</fullName>
    </submittedName>
</protein>
<organism evidence="9">
    <name type="scientific">Jonesiaceae bacterium BS-20</name>
    <dbReference type="NCBI Taxonomy" id="3120821"/>
    <lineage>
        <taxon>Bacteria</taxon>
        <taxon>Bacillati</taxon>
        <taxon>Actinomycetota</taxon>
        <taxon>Actinomycetes</taxon>
        <taxon>Micrococcales</taxon>
        <taxon>Jonesiaceae</taxon>
    </lineage>
</organism>
<dbReference type="EMBL" id="CP146203">
    <property type="protein sequence ID" value="XBH21149.1"/>
    <property type="molecule type" value="Genomic_DNA"/>
</dbReference>
<evidence type="ECO:0000256" key="4">
    <source>
        <dbReference type="ARBA" id="ARBA00022692"/>
    </source>
</evidence>
<keyword evidence="2 7" id="KW-0813">Transport</keyword>
<feature type="transmembrane region" description="Helical" evidence="7">
    <location>
        <begin position="24"/>
        <end position="44"/>
    </location>
</feature>
<dbReference type="GO" id="GO:0005886">
    <property type="term" value="C:plasma membrane"/>
    <property type="evidence" value="ECO:0007669"/>
    <property type="project" value="UniProtKB-SubCell"/>
</dbReference>
<keyword evidence="4 7" id="KW-0812">Transmembrane</keyword>
<comment type="subcellular location">
    <subcellularLocation>
        <location evidence="1 7">Cell membrane</location>
        <topology evidence="1 7">Multi-pass membrane protein</topology>
    </subcellularLocation>
</comment>
<dbReference type="PROSITE" id="PS50928">
    <property type="entry name" value="ABC_TM1"/>
    <property type="match status" value="1"/>
</dbReference>
<feature type="domain" description="ABC transmembrane type-1" evidence="8">
    <location>
        <begin position="86"/>
        <end position="275"/>
    </location>
</feature>
<evidence type="ECO:0000256" key="7">
    <source>
        <dbReference type="RuleBase" id="RU363032"/>
    </source>
</evidence>
<evidence type="ECO:0000256" key="6">
    <source>
        <dbReference type="ARBA" id="ARBA00023136"/>
    </source>
</evidence>
<comment type="similarity">
    <text evidence="7">Belongs to the binding-protein-dependent transport system permease family.</text>
</comment>
<evidence type="ECO:0000256" key="1">
    <source>
        <dbReference type="ARBA" id="ARBA00004651"/>
    </source>
</evidence>
<feature type="transmembrane region" description="Helical" evidence="7">
    <location>
        <begin position="154"/>
        <end position="175"/>
    </location>
</feature>
<feature type="transmembrane region" description="Helical" evidence="7">
    <location>
        <begin position="85"/>
        <end position="114"/>
    </location>
</feature>
<keyword evidence="3" id="KW-1003">Cell membrane</keyword>
<dbReference type="Gene3D" id="1.10.3720.10">
    <property type="entry name" value="MetI-like"/>
    <property type="match status" value="1"/>
</dbReference>
<dbReference type="CDD" id="cd06261">
    <property type="entry name" value="TM_PBP2"/>
    <property type="match status" value="1"/>
</dbReference>
<dbReference type="SUPFAM" id="SSF161098">
    <property type="entry name" value="MetI-like"/>
    <property type="match status" value="1"/>
</dbReference>